<sequence>MHDNDIDYDTILSQYREDPFGYVDIHTRQTGQIHFHVNLEDDVEGITGQWHHIKGTKLFEINRERNNKPVFSPSKGVISFIRDDLDGQFVEAGERIITIRYPLKKREIIDQILRNVLTPFVAPERAKYFFSLEIQSRIDKFGQRSVSVKSGDEVLTMSLMKRDTPVYYKGEPGIIHSVYFKPGVSVDQGEPLLGICPPEKLPLIETIITRVKAEWTV</sequence>
<reference evidence="1 2" key="1">
    <citation type="submission" date="2020-08" db="EMBL/GenBank/DDBJ databases">
        <title>Bridging the membrane lipid divide: bacteria of the FCB group superphylum have the potential to synthesize archaeal ether lipids.</title>
        <authorList>
            <person name="Villanueva L."/>
            <person name="Von Meijenfeldt F.A.B."/>
            <person name="Westbye A.B."/>
            <person name="Yadav S."/>
            <person name="Hopmans E.C."/>
            <person name="Dutilh B.E."/>
            <person name="Sinninghe Damste J.S."/>
        </authorList>
    </citation>
    <scope>NUCLEOTIDE SEQUENCE [LARGE SCALE GENOMIC DNA]</scope>
    <source>
        <strain evidence="1">NIOZ-UU47</strain>
    </source>
</reference>
<protein>
    <recommendedName>
        <fullName evidence="3">Biotin attachment protein</fullName>
    </recommendedName>
</protein>
<evidence type="ECO:0008006" key="3">
    <source>
        <dbReference type="Google" id="ProtNLM"/>
    </source>
</evidence>
<name>A0A8J6NFZ0_9BACT</name>
<dbReference type="AlphaFoldDB" id="A0A8J6NFZ0"/>
<organism evidence="1 2">
    <name type="scientific">Candidatus Desulfobia pelagia</name>
    <dbReference type="NCBI Taxonomy" id="2841692"/>
    <lineage>
        <taxon>Bacteria</taxon>
        <taxon>Pseudomonadati</taxon>
        <taxon>Thermodesulfobacteriota</taxon>
        <taxon>Desulfobulbia</taxon>
        <taxon>Desulfobulbales</taxon>
        <taxon>Desulfobulbaceae</taxon>
        <taxon>Candidatus Desulfobia</taxon>
    </lineage>
</organism>
<evidence type="ECO:0000313" key="1">
    <source>
        <dbReference type="EMBL" id="MBC8318750.1"/>
    </source>
</evidence>
<proteinExistence type="predicted"/>
<evidence type="ECO:0000313" key="2">
    <source>
        <dbReference type="Proteomes" id="UP000614424"/>
    </source>
</evidence>
<accession>A0A8J6NFZ0</accession>
<gene>
    <name evidence="1" type="ORF">H8E41_12665</name>
</gene>
<dbReference type="Proteomes" id="UP000614424">
    <property type="component" value="Unassembled WGS sequence"/>
</dbReference>
<comment type="caution">
    <text evidence="1">The sequence shown here is derived from an EMBL/GenBank/DDBJ whole genome shotgun (WGS) entry which is preliminary data.</text>
</comment>
<dbReference type="EMBL" id="JACNJZ010000185">
    <property type="protein sequence ID" value="MBC8318750.1"/>
    <property type="molecule type" value="Genomic_DNA"/>
</dbReference>